<dbReference type="FunFam" id="3.30.160.110:FF:000001">
    <property type="entry name" value="Siroheme synthase"/>
    <property type="match status" value="1"/>
</dbReference>
<dbReference type="PANTHER" id="PTHR35330">
    <property type="entry name" value="SIROHEME BIOSYNTHESIS PROTEIN MET8"/>
    <property type="match status" value="1"/>
</dbReference>
<evidence type="ECO:0000256" key="2">
    <source>
        <dbReference type="ARBA" id="ARBA00012400"/>
    </source>
</evidence>
<dbReference type="InterPro" id="IPR035996">
    <property type="entry name" value="4pyrrol_Methylase_sf"/>
</dbReference>
<name>A0A831RWZ6_9GAMM</name>
<evidence type="ECO:0000259" key="9">
    <source>
        <dbReference type="Pfam" id="PF00590"/>
    </source>
</evidence>
<evidence type="ECO:0000259" key="10">
    <source>
        <dbReference type="Pfam" id="PF10414"/>
    </source>
</evidence>
<dbReference type="InterPro" id="IPR028161">
    <property type="entry name" value="Met8-like"/>
</dbReference>
<evidence type="ECO:0000259" key="11">
    <source>
        <dbReference type="Pfam" id="PF14824"/>
    </source>
</evidence>
<keyword evidence="3" id="KW-0560">Oxidoreductase</keyword>
<dbReference type="GO" id="GO:0019354">
    <property type="term" value="P:siroheme biosynthetic process"/>
    <property type="evidence" value="ECO:0007669"/>
    <property type="project" value="UniProtKB-UniPathway"/>
</dbReference>
<evidence type="ECO:0000256" key="7">
    <source>
        <dbReference type="ARBA" id="ARBA00023268"/>
    </source>
</evidence>
<dbReference type="EC" id="1.3.1.76" evidence="2"/>
<comment type="catalytic activity">
    <reaction evidence="8">
        <text>precorrin-2 + NAD(+) = sirohydrochlorin + NADH + 2 H(+)</text>
        <dbReference type="Rhea" id="RHEA:15613"/>
        <dbReference type="ChEBI" id="CHEBI:15378"/>
        <dbReference type="ChEBI" id="CHEBI:57540"/>
        <dbReference type="ChEBI" id="CHEBI:57945"/>
        <dbReference type="ChEBI" id="CHEBI:58351"/>
        <dbReference type="ChEBI" id="CHEBI:58827"/>
        <dbReference type="EC" id="1.3.1.76"/>
    </reaction>
</comment>
<comment type="caution">
    <text evidence="12">The sequence shown here is derived from an EMBL/GenBank/DDBJ whole genome shotgun (WGS) entry which is preliminary data.</text>
</comment>
<keyword evidence="4" id="KW-0520">NAD</keyword>
<dbReference type="NCBIfam" id="TIGR01470">
    <property type="entry name" value="cysG_Nterm"/>
    <property type="match status" value="1"/>
</dbReference>
<organism evidence="12">
    <name type="scientific">Thiolapillus brandeum</name>
    <dbReference type="NCBI Taxonomy" id="1076588"/>
    <lineage>
        <taxon>Bacteria</taxon>
        <taxon>Pseudomonadati</taxon>
        <taxon>Pseudomonadota</taxon>
        <taxon>Gammaproteobacteria</taxon>
        <taxon>Chromatiales</taxon>
        <taxon>Sedimenticolaceae</taxon>
        <taxon>Thiolapillus</taxon>
    </lineage>
</organism>
<dbReference type="Proteomes" id="UP000886339">
    <property type="component" value="Unassembled WGS sequence"/>
</dbReference>
<gene>
    <name evidence="12" type="ORF">ENJ12_03600</name>
</gene>
<dbReference type="GO" id="GO:0008168">
    <property type="term" value="F:methyltransferase activity"/>
    <property type="evidence" value="ECO:0007669"/>
    <property type="project" value="InterPro"/>
</dbReference>
<dbReference type="InterPro" id="IPR000878">
    <property type="entry name" value="4pyrrol_Mease"/>
</dbReference>
<comment type="pathway">
    <text evidence="1">Porphyrin-containing compound metabolism; siroheme biosynthesis; sirohydrochlorin from precorrin-2: step 1/1.</text>
</comment>
<dbReference type="Pfam" id="PF13241">
    <property type="entry name" value="NAD_binding_7"/>
    <property type="match status" value="1"/>
</dbReference>
<proteinExistence type="predicted"/>
<evidence type="ECO:0000256" key="4">
    <source>
        <dbReference type="ARBA" id="ARBA00023027"/>
    </source>
</evidence>
<reference evidence="12" key="1">
    <citation type="journal article" date="2020" name="mSystems">
        <title>Genome- and Community-Level Interaction Insights into Carbon Utilization and Element Cycling Functions of Hydrothermarchaeota in Hydrothermal Sediment.</title>
        <authorList>
            <person name="Zhou Z."/>
            <person name="Liu Y."/>
            <person name="Xu W."/>
            <person name="Pan J."/>
            <person name="Luo Z.H."/>
            <person name="Li M."/>
        </authorList>
    </citation>
    <scope>NUCLEOTIDE SEQUENCE [LARGE SCALE GENOMIC DNA]</scope>
    <source>
        <strain evidence="12">HyVt-458</strain>
    </source>
</reference>
<dbReference type="InterPro" id="IPR036291">
    <property type="entry name" value="NAD(P)-bd_dom_sf"/>
</dbReference>
<dbReference type="SUPFAM" id="SSF51735">
    <property type="entry name" value="NAD(P)-binding Rossmann-fold domains"/>
    <property type="match status" value="1"/>
</dbReference>
<dbReference type="SUPFAM" id="SSF75615">
    <property type="entry name" value="Siroheme synthase middle domains-like"/>
    <property type="match status" value="1"/>
</dbReference>
<dbReference type="Gene3D" id="3.40.50.720">
    <property type="entry name" value="NAD(P)-binding Rossmann-like Domain"/>
    <property type="match status" value="1"/>
</dbReference>
<dbReference type="InterPro" id="IPR006367">
    <property type="entry name" value="Sirohaem_synthase_N"/>
</dbReference>
<keyword evidence="6" id="KW-0627">Porphyrin biosynthesis</keyword>
<dbReference type="EMBL" id="DRLF01000134">
    <property type="protein sequence ID" value="HEC05908.1"/>
    <property type="molecule type" value="Genomic_DNA"/>
</dbReference>
<dbReference type="Pfam" id="PF14824">
    <property type="entry name" value="Sirohm_synth_M"/>
    <property type="match status" value="1"/>
</dbReference>
<feature type="domain" description="Siroheme synthase central" evidence="11">
    <location>
        <begin position="125"/>
        <end position="145"/>
    </location>
</feature>
<keyword evidence="5" id="KW-0456">Lyase</keyword>
<dbReference type="SUPFAM" id="SSF53790">
    <property type="entry name" value="Tetrapyrrole methylase"/>
    <property type="match status" value="1"/>
</dbReference>
<dbReference type="GO" id="GO:0004325">
    <property type="term" value="F:ferrochelatase activity"/>
    <property type="evidence" value="ECO:0007669"/>
    <property type="project" value="InterPro"/>
</dbReference>
<dbReference type="GO" id="GO:0043115">
    <property type="term" value="F:precorrin-2 dehydrogenase activity"/>
    <property type="evidence" value="ECO:0007669"/>
    <property type="project" value="UniProtKB-EC"/>
</dbReference>
<protein>
    <recommendedName>
        <fullName evidence="2">precorrin-2 dehydrogenase</fullName>
        <ecNumber evidence="2">1.3.1.76</ecNumber>
    </recommendedName>
</protein>
<evidence type="ECO:0000256" key="1">
    <source>
        <dbReference type="ARBA" id="ARBA00005010"/>
    </source>
</evidence>
<feature type="non-terminal residue" evidence="12">
    <location>
        <position position="270"/>
    </location>
</feature>
<dbReference type="PANTHER" id="PTHR35330:SF1">
    <property type="entry name" value="SIROHEME BIOSYNTHESIS PROTEIN MET8"/>
    <property type="match status" value="1"/>
</dbReference>
<dbReference type="AlphaFoldDB" id="A0A831RWZ6"/>
<evidence type="ECO:0000256" key="6">
    <source>
        <dbReference type="ARBA" id="ARBA00023244"/>
    </source>
</evidence>
<accession>A0A831RWZ6</accession>
<dbReference type="InterPro" id="IPR037115">
    <property type="entry name" value="Sirohaem_synt_dimer_dom_sf"/>
</dbReference>
<evidence type="ECO:0000256" key="8">
    <source>
        <dbReference type="ARBA" id="ARBA00047561"/>
    </source>
</evidence>
<keyword evidence="7" id="KW-0511">Multifunctional enzyme</keyword>
<sequence length="270" mass="29406">MDFLPVFLNIQSRPCAVVGGGEVAARKVRLLQAAQGQVTVMSPVLCEALQAQKDKGEITHLAEDHSQISLDGFAVVIAATDDAAANEQIAAQARQHNIPVNVVDNPDAGTFIMPSIIDRSPVIAAVSTGGASPVLARLIRARLESLIPAGYGRLGELTARYRERVKQAFRSTDDRRRFWDRILQGSVAERVFSGHMEEAEAVLEKELAEFSSNKGMGEVYLVGGGPGDPDLLTFRALRLMQQADVVVYDRLVAKPVLEMVRRDAERIYVG</sequence>
<evidence type="ECO:0000256" key="5">
    <source>
        <dbReference type="ARBA" id="ARBA00023239"/>
    </source>
</evidence>
<dbReference type="Gene3D" id="1.10.8.210">
    <property type="entry name" value="Sirohaem synthase, dimerisation domain"/>
    <property type="match status" value="1"/>
</dbReference>
<dbReference type="Gene3D" id="3.30.160.110">
    <property type="entry name" value="Siroheme synthase, domain 2"/>
    <property type="match status" value="1"/>
</dbReference>
<dbReference type="Pfam" id="PF10414">
    <property type="entry name" value="CysG_dimeriser"/>
    <property type="match status" value="1"/>
</dbReference>
<dbReference type="InterPro" id="IPR028281">
    <property type="entry name" value="Sirohaem_synthase_central"/>
</dbReference>
<dbReference type="Pfam" id="PF00590">
    <property type="entry name" value="TP_methylase"/>
    <property type="match status" value="1"/>
</dbReference>
<dbReference type="Gene3D" id="3.40.1010.10">
    <property type="entry name" value="Cobalt-precorrin-4 Transmethylase, Domain 1"/>
    <property type="match status" value="1"/>
</dbReference>
<dbReference type="InterPro" id="IPR019478">
    <property type="entry name" value="Sirohaem_synthase_dimer_dom"/>
</dbReference>
<evidence type="ECO:0000256" key="3">
    <source>
        <dbReference type="ARBA" id="ARBA00023002"/>
    </source>
</evidence>
<evidence type="ECO:0000313" key="12">
    <source>
        <dbReference type="EMBL" id="HEC05908.1"/>
    </source>
</evidence>
<dbReference type="InterPro" id="IPR014777">
    <property type="entry name" value="4pyrrole_Mease_sub1"/>
</dbReference>
<feature type="domain" description="Tetrapyrrole methylase" evidence="9">
    <location>
        <begin position="219"/>
        <end position="263"/>
    </location>
</feature>
<dbReference type="UniPathway" id="UPA00262">
    <property type="reaction ID" value="UER00222"/>
</dbReference>
<feature type="domain" description="Sirohaem synthase dimerisation" evidence="10">
    <location>
        <begin position="150"/>
        <end position="207"/>
    </location>
</feature>